<proteinExistence type="inferred from homology"/>
<comment type="cofactor">
    <cofactor evidence="6">
        <name>Zn(2+)</name>
        <dbReference type="ChEBI" id="CHEBI:29105"/>
    </cofactor>
    <text evidence="6">Binds 1 zinc ion.</text>
</comment>
<evidence type="ECO:0000256" key="3">
    <source>
        <dbReference type="ARBA" id="ARBA00022801"/>
    </source>
</evidence>
<dbReference type="PANTHER" id="PTHR11804">
    <property type="entry name" value="PROTEASE M3 THIMET OLIGOPEPTIDASE-RELATED"/>
    <property type="match status" value="1"/>
</dbReference>
<evidence type="ECO:0000259" key="8">
    <source>
        <dbReference type="Pfam" id="PF08439"/>
    </source>
</evidence>
<evidence type="ECO:0000313" key="11">
    <source>
        <dbReference type="Proteomes" id="UP000578697"/>
    </source>
</evidence>
<dbReference type="Gene3D" id="1.10.287.830">
    <property type="entry name" value="putative peptidase helix hairpin domain like"/>
    <property type="match status" value="1"/>
</dbReference>
<dbReference type="InterPro" id="IPR001567">
    <property type="entry name" value="Pept_M3A_M3B_dom"/>
</dbReference>
<evidence type="ECO:0000259" key="7">
    <source>
        <dbReference type="Pfam" id="PF01432"/>
    </source>
</evidence>
<dbReference type="CDD" id="cd09608">
    <property type="entry name" value="M3B_PepF"/>
    <property type="match status" value="1"/>
</dbReference>
<accession>A0A840SAL3</accession>
<organism evidence="9 11">
    <name type="scientific">Treponema rectale</name>
    <dbReference type="NCBI Taxonomy" id="744512"/>
    <lineage>
        <taxon>Bacteria</taxon>
        <taxon>Pseudomonadati</taxon>
        <taxon>Spirochaetota</taxon>
        <taxon>Spirochaetia</taxon>
        <taxon>Spirochaetales</taxon>
        <taxon>Treponemataceae</taxon>
        <taxon>Treponema</taxon>
    </lineage>
</organism>
<reference evidence="9 11" key="2">
    <citation type="submission" date="2020-08" db="EMBL/GenBank/DDBJ databases">
        <title>Genomic Encyclopedia of Type Strains, Phase IV (KMG-IV): sequencing the most valuable type-strain genomes for metagenomic binning, comparative biology and taxonomic classification.</title>
        <authorList>
            <person name="Goeker M."/>
        </authorList>
    </citation>
    <scope>NUCLEOTIDE SEQUENCE [LARGE SCALE GENOMIC DNA]</scope>
    <source>
        <strain evidence="9 11">DSM 103679</strain>
    </source>
</reference>
<dbReference type="PANTHER" id="PTHR11804:SF84">
    <property type="entry name" value="SACCHAROLYSIN"/>
    <property type="match status" value="1"/>
</dbReference>
<dbReference type="AlphaFoldDB" id="A0A840SAL3"/>
<dbReference type="RefSeq" id="WP_184651280.1">
    <property type="nucleotide sequence ID" value="NZ_JACHFR010000001.1"/>
</dbReference>
<gene>
    <name evidence="10" type="primary">pepF</name>
    <name evidence="10" type="ORF">DYE49_08210</name>
    <name evidence="9" type="ORF">HNP77_000179</name>
</gene>
<evidence type="ECO:0000313" key="10">
    <source>
        <dbReference type="EMBL" id="QOS40439.1"/>
    </source>
</evidence>
<dbReference type="GO" id="GO:0004222">
    <property type="term" value="F:metalloendopeptidase activity"/>
    <property type="evidence" value="ECO:0007669"/>
    <property type="project" value="UniProtKB-UniRule"/>
</dbReference>
<dbReference type="InterPro" id="IPR004438">
    <property type="entry name" value="Peptidase_M3B"/>
</dbReference>
<comment type="function">
    <text evidence="6">Has oligopeptidase activity and degrades a variety of small bioactive peptides.</text>
</comment>
<dbReference type="InterPro" id="IPR013647">
    <property type="entry name" value="OligopepF_N_dom"/>
</dbReference>
<dbReference type="Pfam" id="PF08439">
    <property type="entry name" value="Peptidase_M3_N"/>
    <property type="match status" value="1"/>
</dbReference>
<evidence type="ECO:0000256" key="6">
    <source>
        <dbReference type="RuleBase" id="RU368091"/>
    </source>
</evidence>
<sequence length="598" mass="68199">MADTEIKTRDQIPAEYKWDLTKLYASDGEWEADLKKVPELTKNFVSYKGRLSESADVLLEALHADEALDRQLEKVYHYASLKNSADQGDSKAQEDLNRVMMVYTEASSATSFFVPELLSVPEEKISQWLQQPGFENYRIYIQKILHAKPHTLSEKEERLLALQSETADTASNTFSLLSDVDLDFGSVNVNGKEIPITHSTWSSLEENQDRNVRKETYEKFYGVHEKHANTLAALYSGSVKQDIFIARARGYGSSLEASLYGDKVPVSVYKNLIETVHKNLPALHRYYALRKKVLGLEELRHYDVYVPLVKSVKVNHTYEEAVEIVRNALSILGKEYTDTLCSGLLSGWTDRFENKGKRSGAFSSGAYDGYPYILLNYKEDSIRDVFTMAHEGGHSMHSWFSVHNNPFRHYDYTIFEAEVASTFNEELVFEYLLKNAENEEMKKYLLSMRASDILATLHRQTMFAEFELKCHEMVENGEPLSTDTIRSTYRSLLEQYFGPEMKFEKSSDLEGLRIPHFYNAFYVYKYATGISASLALAKRVTEGGEKELNDYFNFLKSGGSRYPIEALKVGGVDMSSTKPVQDALDVFAGLVEKLENLL</sequence>
<evidence type="ECO:0000256" key="2">
    <source>
        <dbReference type="ARBA" id="ARBA00022723"/>
    </source>
</evidence>
<keyword evidence="4 6" id="KW-0862">Zinc</keyword>
<dbReference type="Pfam" id="PF01432">
    <property type="entry name" value="Peptidase_M3"/>
    <property type="match status" value="1"/>
</dbReference>
<comment type="similarity">
    <text evidence="6">Belongs to the peptidase M3B family.</text>
</comment>
<evidence type="ECO:0000313" key="9">
    <source>
        <dbReference type="EMBL" id="MBB5217835.1"/>
    </source>
</evidence>
<dbReference type="GO" id="GO:0046872">
    <property type="term" value="F:metal ion binding"/>
    <property type="evidence" value="ECO:0007669"/>
    <property type="project" value="UniProtKB-UniRule"/>
</dbReference>
<evidence type="ECO:0000256" key="5">
    <source>
        <dbReference type="ARBA" id="ARBA00023049"/>
    </source>
</evidence>
<name>A0A840SAL3_9SPIR</name>
<evidence type="ECO:0000313" key="12">
    <source>
        <dbReference type="Proteomes" id="UP000593591"/>
    </source>
</evidence>
<keyword evidence="1 6" id="KW-0645">Protease</keyword>
<protein>
    <recommendedName>
        <fullName evidence="6">Oligopeptidase F</fullName>
        <ecNumber evidence="6">3.4.24.-</ecNumber>
    </recommendedName>
</protein>
<dbReference type="NCBIfam" id="TIGR00181">
    <property type="entry name" value="pepF"/>
    <property type="match status" value="1"/>
</dbReference>
<keyword evidence="11" id="KW-1185">Reference proteome</keyword>
<evidence type="ECO:0000256" key="1">
    <source>
        <dbReference type="ARBA" id="ARBA00022670"/>
    </source>
</evidence>
<feature type="domain" description="Oligopeptidase F N-terminal" evidence="8">
    <location>
        <begin position="116"/>
        <end position="184"/>
    </location>
</feature>
<dbReference type="Proteomes" id="UP000593591">
    <property type="component" value="Chromosome"/>
</dbReference>
<keyword evidence="2 6" id="KW-0479">Metal-binding</keyword>
<dbReference type="EC" id="3.4.24.-" evidence="6"/>
<dbReference type="Proteomes" id="UP000578697">
    <property type="component" value="Unassembled WGS sequence"/>
</dbReference>
<dbReference type="InterPro" id="IPR042088">
    <property type="entry name" value="OligoPept_F_C"/>
</dbReference>
<dbReference type="EMBL" id="CP031517">
    <property type="protein sequence ID" value="QOS40439.1"/>
    <property type="molecule type" value="Genomic_DNA"/>
</dbReference>
<dbReference type="Gene3D" id="1.20.140.70">
    <property type="entry name" value="Oligopeptidase f, N-terminal domain"/>
    <property type="match status" value="1"/>
</dbReference>
<reference evidence="10 12" key="1">
    <citation type="submission" date="2018-08" db="EMBL/GenBank/DDBJ databases">
        <title>The first complete genome of Treponema rectale (CHPAT), a commensal spirochete of the bovine rectum.</title>
        <authorList>
            <person name="Staton G.J."/>
            <person name="Clegg S.R."/>
            <person name="Carter S.D."/>
            <person name="Radford A.D."/>
            <person name="Darby A."/>
            <person name="Hall N."/>
            <person name="Birtles R.J."/>
            <person name="Evans N.J."/>
        </authorList>
    </citation>
    <scope>NUCLEOTIDE SEQUENCE [LARGE SCALE GENOMIC DNA]</scope>
    <source>
        <strain evidence="10 12">CHPA</strain>
    </source>
</reference>
<dbReference type="GO" id="GO:0006508">
    <property type="term" value="P:proteolysis"/>
    <property type="evidence" value="ECO:0007669"/>
    <property type="project" value="UniProtKB-KW"/>
</dbReference>
<dbReference type="GO" id="GO:0006518">
    <property type="term" value="P:peptide metabolic process"/>
    <property type="evidence" value="ECO:0007669"/>
    <property type="project" value="TreeGrafter"/>
</dbReference>
<keyword evidence="3 6" id="KW-0378">Hydrolase</keyword>
<evidence type="ECO:0000256" key="4">
    <source>
        <dbReference type="ARBA" id="ARBA00022833"/>
    </source>
</evidence>
<dbReference type="KEGG" id="trc:DYE49_08210"/>
<feature type="domain" description="Peptidase M3A/M3B catalytic" evidence="7">
    <location>
        <begin position="204"/>
        <end position="584"/>
    </location>
</feature>
<dbReference type="EMBL" id="JACHFR010000001">
    <property type="protein sequence ID" value="MBB5217835.1"/>
    <property type="molecule type" value="Genomic_DNA"/>
</dbReference>
<dbReference type="Gene3D" id="1.10.1370.20">
    <property type="entry name" value="Oligoendopeptidase f, C-terminal domain"/>
    <property type="match status" value="1"/>
</dbReference>
<dbReference type="SUPFAM" id="SSF55486">
    <property type="entry name" value="Metalloproteases ('zincins'), catalytic domain"/>
    <property type="match status" value="1"/>
</dbReference>
<keyword evidence="5 6" id="KW-0482">Metalloprotease</keyword>
<dbReference type="InterPro" id="IPR045090">
    <property type="entry name" value="Pept_M3A_M3B"/>
</dbReference>